<evidence type="ECO:0000256" key="2">
    <source>
        <dbReference type="ARBA" id="ARBA00021982"/>
    </source>
</evidence>
<dbReference type="SUPFAM" id="SSF48334">
    <property type="entry name" value="DNA repair protein MutS, domain III"/>
    <property type="match status" value="1"/>
</dbReference>
<name>A0A6I2GMT8_9LACT</name>
<sequence>MMEQYNEMKAQYPDAILFFRLGDFYEMFGDDAVEAANLLEITLTSRNKKAENPVPMCGVPHHSATDYIKRLVEAGRKVAVCEQMEDPKQTKGMVKREVVRVVTPGTILEEDAIPTKENNYLAACYYATNKYYLTFIDVSTGEIQLTHTDDWTQFINELQTVAPTEIAIAKHQEDLEAVKQTQETVKAYYSFFEQPEQTETQIAWELSNASEDEGNLLNFLFAYLYSIQKQALNHVKPVHRYELSQFLQMNHYAKVQLELTRSLRTQKRKGSLLWLIDRTKTAMGGRLLHQWLEKPLLRMEPLVTRHQKVEQLMNHYFERVDLMVSLSKIYDLERLVTKISLGSANARDVDQLRYSLGQIPLINQLLTQINQELDGVSSEIFELLPTFEALHQLIDEVLVDEPGISITEGNIIKTGYNEELDRYHDALANGQQWLAELQMRERELTGLKTLKVGYNKVFGYYIEISRLQAAQLEDDRYIRKQTLANNERFITEELKEMETTILSAQEKSVDLEYRLFVELRNKINELISPLQYLASQVAELDVLCNFATVSETEGYVRADLTTTNKDIYLKDSRHPAVEKLIGQAAFVPNDLTVTPGQSLLLLTGPNMSGKSTYMRQVAFCVILNQIGCFVPAREARLPLIDQIFTRIGSADDISSGQSTFMVEMMETNYAISQATERSLLLFDELGRGTATFDGIALAEAILYHIANKVRAATIFSTHFHELTELDEKIPTMKNVHVGATEHEGEVVFLHKILDGPADKSYGIHVAKLAGLPQTLLDHSQTTLTELESNAYRLRHPDAEQMSLFDQVVVAEPLPEKVNQLDENTQQVLNELEKIDINRMTPFEAMQQLLDWQAQLR</sequence>
<evidence type="ECO:0000256" key="8">
    <source>
        <dbReference type="ARBA" id="ARBA00024647"/>
    </source>
</evidence>
<evidence type="ECO:0000259" key="11">
    <source>
        <dbReference type="PROSITE" id="PS00486"/>
    </source>
</evidence>
<dbReference type="RefSeq" id="WP_153863248.1">
    <property type="nucleotide sequence ID" value="NZ_WJQS01000002.1"/>
</dbReference>
<dbReference type="GO" id="GO:0006298">
    <property type="term" value="P:mismatch repair"/>
    <property type="evidence" value="ECO:0007669"/>
    <property type="project" value="UniProtKB-UniRule"/>
</dbReference>
<keyword evidence="7 9" id="KW-0234">DNA repair</keyword>
<dbReference type="FunFam" id="3.40.50.300:FF:000870">
    <property type="entry name" value="MutS protein homolog 4"/>
    <property type="match status" value="1"/>
</dbReference>
<evidence type="ECO:0000256" key="5">
    <source>
        <dbReference type="ARBA" id="ARBA00022840"/>
    </source>
</evidence>
<dbReference type="InterPro" id="IPR007696">
    <property type="entry name" value="DNA_mismatch_repair_MutS_core"/>
</dbReference>
<dbReference type="Pfam" id="PF01624">
    <property type="entry name" value="MutS_I"/>
    <property type="match status" value="1"/>
</dbReference>
<dbReference type="GO" id="GO:0005829">
    <property type="term" value="C:cytosol"/>
    <property type="evidence" value="ECO:0007669"/>
    <property type="project" value="TreeGrafter"/>
</dbReference>
<dbReference type="InterPro" id="IPR005748">
    <property type="entry name" value="DNA_mismatch_repair_MutS"/>
</dbReference>
<evidence type="ECO:0000256" key="6">
    <source>
        <dbReference type="ARBA" id="ARBA00023125"/>
    </source>
</evidence>
<accession>A0A6I2GMT8</accession>
<dbReference type="PIRSF" id="PIRSF037677">
    <property type="entry name" value="DNA_mis_repair_Msh6"/>
    <property type="match status" value="1"/>
</dbReference>
<keyword evidence="3 9" id="KW-0547">Nucleotide-binding</keyword>
<dbReference type="GO" id="GO:0003684">
    <property type="term" value="F:damaged DNA binding"/>
    <property type="evidence" value="ECO:0007669"/>
    <property type="project" value="UniProtKB-UniRule"/>
</dbReference>
<dbReference type="Pfam" id="PF05192">
    <property type="entry name" value="MutS_III"/>
    <property type="match status" value="1"/>
</dbReference>
<evidence type="ECO:0000256" key="9">
    <source>
        <dbReference type="HAMAP-Rule" id="MF_00096"/>
    </source>
</evidence>
<dbReference type="FunFam" id="1.10.1420.10:FF:000001">
    <property type="entry name" value="DNA mismatch repair protein MutS"/>
    <property type="match status" value="1"/>
</dbReference>
<dbReference type="PROSITE" id="PS00486">
    <property type="entry name" value="DNA_MISMATCH_REPAIR_2"/>
    <property type="match status" value="1"/>
</dbReference>
<evidence type="ECO:0000256" key="10">
    <source>
        <dbReference type="RuleBase" id="RU003756"/>
    </source>
</evidence>
<dbReference type="Pfam" id="PF05188">
    <property type="entry name" value="MutS_II"/>
    <property type="match status" value="1"/>
</dbReference>
<dbReference type="InterPro" id="IPR027417">
    <property type="entry name" value="P-loop_NTPase"/>
</dbReference>
<dbReference type="GO" id="GO:0005524">
    <property type="term" value="F:ATP binding"/>
    <property type="evidence" value="ECO:0007669"/>
    <property type="project" value="UniProtKB-UniRule"/>
</dbReference>
<dbReference type="InterPro" id="IPR000432">
    <property type="entry name" value="DNA_mismatch_repair_MutS_C"/>
</dbReference>
<keyword evidence="6 9" id="KW-0238">DNA-binding</keyword>
<dbReference type="InterPro" id="IPR007860">
    <property type="entry name" value="DNA_mmatch_repair_MutS_con_dom"/>
</dbReference>
<evidence type="ECO:0000313" key="13">
    <source>
        <dbReference type="Proteomes" id="UP000430975"/>
    </source>
</evidence>
<comment type="function">
    <text evidence="8 9">This protein is involved in the repair of mismatches in DNA. It is possible that it carries out the mismatch recognition step. This protein has a weak ATPase activity.</text>
</comment>
<dbReference type="SMART" id="SM00533">
    <property type="entry name" value="MUTSd"/>
    <property type="match status" value="1"/>
</dbReference>
<dbReference type="Pfam" id="PF00488">
    <property type="entry name" value="MutS_V"/>
    <property type="match status" value="1"/>
</dbReference>
<keyword evidence="13" id="KW-1185">Reference proteome</keyword>
<keyword evidence="5 9" id="KW-0067">ATP-binding</keyword>
<dbReference type="AlphaFoldDB" id="A0A6I2GMT8"/>
<gene>
    <name evidence="9 12" type="primary">mutS</name>
    <name evidence="12" type="ORF">GIY09_02885</name>
</gene>
<dbReference type="SUPFAM" id="SSF52540">
    <property type="entry name" value="P-loop containing nucleoside triphosphate hydrolases"/>
    <property type="match status" value="1"/>
</dbReference>
<dbReference type="SUPFAM" id="SSF53150">
    <property type="entry name" value="DNA repair protein MutS, domain II"/>
    <property type="match status" value="1"/>
</dbReference>
<proteinExistence type="inferred from homology"/>
<comment type="similarity">
    <text evidence="1 9 10">Belongs to the DNA mismatch repair MutS family.</text>
</comment>
<dbReference type="Gene3D" id="1.10.1420.10">
    <property type="match status" value="2"/>
</dbReference>
<comment type="caution">
    <text evidence="12">The sequence shown here is derived from an EMBL/GenBank/DDBJ whole genome shotgun (WGS) entry which is preliminary data.</text>
</comment>
<dbReference type="NCBIfam" id="NF003810">
    <property type="entry name" value="PRK05399.1"/>
    <property type="match status" value="1"/>
</dbReference>
<dbReference type="InterPro" id="IPR017261">
    <property type="entry name" value="DNA_mismatch_repair_MutS/MSH"/>
</dbReference>
<dbReference type="EMBL" id="WJQS01000002">
    <property type="protein sequence ID" value="MRI84845.1"/>
    <property type="molecule type" value="Genomic_DNA"/>
</dbReference>
<evidence type="ECO:0000313" key="12">
    <source>
        <dbReference type="EMBL" id="MRI84845.1"/>
    </source>
</evidence>
<dbReference type="Gene3D" id="3.30.420.110">
    <property type="entry name" value="MutS, connector domain"/>
    <property type="match status" value="1"/>
</dbReference>
<feature type="binding site" evidence="9">
    <location>
        <begin position="604"/>
        <end position="611"/>
    </location>
    <ligand>
        <name>ATP</name>
        <dbReference type="ChEBI" id="CHEBI:30616"/>
    </ligand>
</feature>
<protein>
    <recommendedName>
        <fullName evidence="2 9">DNA mismatch repair protein MutS</fullName>
    </recommendedName>
</protein>
<evidence type="ECO:0000256" key="1">
    <source>
        <dbReference type="ARBA" id="ARBA00006271"/>
    </source>
</evidence>
<dbReference type="GO" id="GO:0140664">
    <property type="term" value="F:ATP-dependent DNA damage sensor activity"/>
    <property type="evidence" value="ECO:0007669"/>
    <property type="project" value="InterPro"/>
</dbReference>
<dbReference type="PANTHER" id="PTHR11361:SF34">
    <property type="entry name" value="DNA MISMATCH REPAIR PROTEIN MSH1, MITOCHONDRIAL"/>
    <property type="match status" value="1"/>
</dbReference>
<dbReference type="InterPro" id="IPR007861">
    <property type="entry name" value="DNA_mismatch_repair_MutS_clamp"/>
</dbReference>
<dbReference type="SMART" id="SM00534">
    <property type="entry name" value="MUTSac"/>
    <property type="match status" value="1"/>
</dbReference>
<dbReference type="Gene3D" id="3.40.50.300">
    <property type="entry name" value="P-loop containing nucleotide triphosphate hydrolases"/>
    <property type="match status" value="1"/>
</dbReference>
<dbReference type="Pfam" id="PF05190">
    <property type="entry name" value="MutS_IV"/>
    <property type="match status" value="1"/>
</dbReference>
<dbReference type="InterPro" id="IPR036187">
    <property type="entry name" value="DNA_mismatch_repair_MutS_sf"/>
</dbReference>
<reference evidence="12 13" key="1">
    <citation type="submission" date="2019-11" db="EMBL/GenBank/DDBJ databases">
        <title>Characterisation of Fundicoccus ignavus gen. nov. sp. nov., a novel genus of the family Aerococcaceae isolated from bulk tank milk.</title>
        <authorList>
            <person name="Siebert A."/>
            <person name="Huptas C."/>
            <person name="Wenning M."/>
            <person name="Scherer S."/>
            <person name="Doll E.V."/>
        </authorList>
    </citation>
    <scope>NUCLEOTIDE SEQUENCE [LARGE SCALE GENOMIC DNA]</scope>
    <source>
        <strain evidence="12 13">WS4759</strain>
    </source>
</reference>
<dbReference type="HAMAP" id="MF_00096">
    <property type="entry name" value="MutS"/>
    <property type="match status" value="1"/>
</dbReference>
<dbReference type="SUPFAM" id="SSF55271">
    <property type="entry name" value="DNA repair protein MutS, domain I"/>
    <property type="match status" value="1"/>
</dbReference>
<organism evidence="12 13">
    <name type="scientific">Fundicoccus ignavus</name>
    <dbReference type="NCBI Taxonomy" id="2664442"/>
    <lineage>
        <taxon>Bacteria</taxon>
        <taxon>Bacillati</taxon>
        <taxon>Bacillota</taxon>
        <taxon>Bacilli</taxon>
        <taxon>Lactobacillales</taxon>
        <taxon>Aerococcaceae</taxon>
        <taxon>Fundicoccus</taxon>
    </lineage>
</organism>
<evidence type="ECO:0000256" key="3">
    <source>
        <dbReference type="ARBA" id="ARBA00022741"/>
    </source>
</evidence>
<dbReference type="InterPro" id="IPR036678">
    <property type="entry name" value="MutS_con_dom_sf"/>
</dbReference>
<dbReference type="InterPro" id="IPR007695">
    <property type="entry name" value="DNA_mismatch_repair_MutS-lik_N"/>
</dbReference>
<keyword evidence="4 9" id="KW-0227">DNA damage</keyword>
<dbReference type="GO" id="GO:0030983">
    <property type="term" value="F:mismatched DNA binding"/>
    <property type="evidence" value="ECO:0007669"/>
    <property type="project" value="InterPro"/>
</dbReference>
<dbReference type="Gene3D" id="3.40.1170.10">
    <property type="entry name" value="DNA repair protein MutS, domain I"/>
    <property type="match status" value="1"/>
</dbReference>
<evidence type="ECO:0000256" key="4">
    <source>
        <dbReference type="ARBA" id="ARBA00022763"/>
    </source>
</evidence>
<dbReference type="InterPro" id="IPR045076">
    <property type="entry name" value="MutS"/>
</dbReference>
<evidence type="ECO:0000256" key="7">
    <source>
        <dbReference type="ARBA" id="ARBA00023204"/>
    </source>
</evidence>
<dbReference type="FunFam" id="3.40.1170.10:FF:000001">
    <property type="entry name" value="DNA mismatch repair protein MutS"/>
    <property type="match status" value="1"/>
</dbReference>
<feature type="domain" description="DNA mismatch repair proteins mutS family" evidence="11">
    <location>
        <begin position="678"/>
        <end position="694"/>
    </location>
</feature>
<dbReference type="Proteomes" id="UP000430975">
    <property type="component" value="Unassembled WGS sequence"/>
</dbReference>
<dbReference type="NCBIfam" id="TIGR01070">
    <property type="entry name" value="mutS1"/>
    <property type="match status" value="1"/>
</dbReference>
<dbReference type="PANTHER" id="PTHR11361">
    <property type="entry name" value="DNA MISMATCH REPAIR PROTEIN MUTS FAMILY MEMBER"/>
    <property type="match status" value="1"/>
</dbReference>
<dbReference type="InterPro" id="IPR016151">
    <property type="entry name" value="DNA_mismatch_repair_MutS_N"/>
</dbReference>